<dbReference type="EMBL" id="BX284605">
    <property type="protein sequence ID" value="CAB02990.1"/>
    <property type="molecule type" value="Genomic_DNA"/>
</dbReference>
<evidence type="ECO:0000313" key="3">
    <source>
        <dbReference type="Proteomes" id="UP000001940"/>
    </source>
</evidence>
<evidence type="ECO:0000259" key="1">
    <source>
        <dbReference type="SMART" id="SM00134"/>
    </source>
</evidence>
<dbReference type="InterPro" id="IPR056039">
    <property type="entry name" value="DUF7622"/>
</dbReference>
<dbReference type="InterPro" id="IPR045860">
    <property type="entry name" value="Snake_toxin-like_sf"/>
</dbReference>
<dbReference type="Proteomes" id="UP000001940">
    <property type="component" value="Chromosome V"/>
</dbReference>
<accession>P91987</accession>
<dbReference type="WormBase" id="F25H9.1">
    <property type="protein sequence ID" value="CE09658"/>
    <property type="gene ID" value="WBGene00009134"/>
    <property type="gene designation" value="lurp-2"/>
</dbReference>
<keyword evidence="3" id="KW-1185">Reference proteome</keyword>
<name>P91987_CAEEL</name>
<organism evidence="2 3">
    <name type="scientific">Caenorhabditis elegans</name>
    <dbReference type="NCBI Taxonomy" id="6239"/>
    <lineage>
        <taxon>Eukaryota</taxon>
        <taxon>Metazoa</taxon>
        <taxon>Ecdysozoa</taxon>
        <taxon>Nematoda</taxon>
        <taxon>Chromadorea</taxon>
        <taxon>Rhabditida</taxon>
        <taxon>Rhabditina</taxon>
        <taxon>Rhabditomorpha</taxon>
        <taxon>Rhabditoidea</taxon>
        <taxon>Rhabditidae</taxon>
        <taxon>Peloderinae</taxon>
        <taxon>Caenorhabditis</taxon>
    </lineage>
</organism>
<dbReference type="PIR" id="T21373">
    <property type="entry name" value="T21373"/>
</dbReference>
<dbReference type="PaxDb" id="6239-F25H9.1"/>
<dbReference type="OMA" id="CEGDFCI"/>
<dbReference type="CTD" id="184941"/>
<dbReference type="AlphaFoldDB" id="P91987"/>
<dbReference type="InParanoid" id="P91987"/>
<dbReference type="FunCoup" id="P91987">
    <property type="interactions" value="151"/>
</dbReference>
<dbReference type="PANTHER" id="PTHR37433">
    <property type="entry name" value="PROTEIN CBG25136-RELATED"/>
    <property type="match status" value="1"/>
</dbReference>
<dbReference type="RefSeq" id="NP_506336.1">
    <property type="nucleotide sequence ID" value="NM_073935.1"/>
</dbReference>
<evidence type="ECO:0000313" key="4">
    <source>
        <dbReference type="WormBase" id="F25H9.1"/>
    </source>
</evidence>
<reference evidence="2 3" key="1">
    <citation type="journal article" date="1998" name="Science">
        <title>Genome sequence of the nematode C. elegans: a platform for investigating biology.</title>
        <authorList>
            <consortium name="The C. elegans sequencing consortium"/>
            <person name="Sulson J.E."/>
            <person name="Waterston R."/>
        </authorList>
    </citation>
    <scope>NUCLEOTIDE SEQUENCE [LARGE SCALE GENOMIC DNA]</scope>
    <source>
        <strain evidence="2 3">Bristol N2</strain>
    </source>
</reference>
<protein>
    <submittedName>
        <fullName evidence="2">UPAR/Ly6 domain-containing protein</fullName>
    </submittedName>
</protein>
<dbReference type="UCSC" id="F25H9.1">
    <property type="organism name" value="c. elegans"/>
</dbReference>
<dbReference type="InterPro" id="IPR016054">
    <property type="entry name" value="LY6_UPA_recep-like"/>
</dbReference>
<sequence>MTMFSKFELIVLFYGLSSLTVLIAVKCHLKNWSIQSNDESCEGDFCIVKRGTSTSPTAITQTCIIGAKMPSYNCSLDVADALQCYCGTDFCNDVNLLKSNFTILPTIECKKVLSEEYKPAACNKCKWTIDYIKYDGSLSDKFTDETVNCGDSGESADIIFDTDNVIFDRIGPNFFSDACYNVTMNPQQYTVYCRCSYPNCNDPEKGLPYPFSPPTITCYTSGYDGRVNNAKYDTPKLDYFTNYENLIKNESYYDEGIQCRGHFCFITIVDHTSSNNSYYKGCITANEQGEHRIQLGHSYLNDVPYYICDTDFCNLNIETTLKVATNSTEARDNSSKSIENLNSCLLIYILQFVFSAMVV</sequence>
<dbReference type="HOGENOM" id="CLU_067656_0_0_1"/>
<proteinExistence type="predicted"/>
<gene>
    <name evidence="2 4" type="primary">lurp-2</name>
    <name evidence="2" type="ORF">CELE_F25H9.1</name>
    <name evidence="4" type="ORF">F25H9.1</name>
</gene>
<feature type="domain" description="UPAR/Ly6" evidence="1">
    <location>
        <begin position="237"/>
        <end position="324"/>
    </location>
</feature>
<dbReference type="OrthoDB" id="5856856at2759"/>
<dbReference type="Gene3D" id="2.10.60.10">
    <property type="entry name" value="CD59"/>
    <property type="match status" value="1"/>
</dbReference>
<dbReference type="KEGG" id="cel:CELE_F25H9.1"/>
<dbReference type="eggNOG" id="ENOG502RA0Q">
    <property type="taxonomic scope" value="Eukaryota"/>
</dbReference>
<dbReference type="AGR" id="WB:WBGene00009134"/>
<evidence type="ECO:0000313" key="2">
    <source>
        <dbReference type="EMBL" id="CAB02990.1"/>
    </source>
</evidence>
<dbReference type="PANTHER" id="PTHR37433:SF5">
    <property type="entry name" value="DUF753 DOMAIN-CONTAINING PROTEIN-RELATED"/>
    <property type="match status" value="1"/>
</dbReference>
<dbReference type="SMART" id="SM00134">
    <property type="entry name" value="LU"/>
    <property type="match status" value="1"/>
</dbReference>
<dbReference type="PhylomeDB" id="P91987"/>
<dbReference type="GeneID" id="184941"/>
<dbReference type="Pfam" id="PF24602">
    <property type="entry name" value="DUF7622"/>
    <property type="match status" value="1"/>
</dbReference>